<dbReference type="GeneID" id="115884049"/>
<gene>
    <name evidence="3" type="primary">LOC115884049</name>
</gene>
<evidence type="ECO:0000313" key="2">
    <source>
        <dbReference type="Proteomes" id="UP000504635"/>
    </source>
</evidence>
<dbReference type="GO" id="GO:0005819">
    <property type="term" value="C:spindle"/>
    <property type="evidence" value="ECO:0007669"/>
    <property type="project" value="TreeGrafter"/>
</dbReference>
<reference evidence="3" key="1">
    <citation type="submission" date="2025-08" db="UniProtKB">
        <authorList>
            <consortium name="RefSeq"/>
        </authorList>
    </citation>
    <scope>IDENTIFICATION</scope>
    <source>
        <tissue evidence="3">Gonads</tissue>
    </source>
</reference>
<protein>
    <submittedName>
        <fullName evidence="3">SAC3 domain-containing protein 1 isoform X1</fullName>
    </submittedName>
</protein>
<dbReference type="Pfam" id="PF03399">
    <property type="entry name" value="SAC3_GANP"/>
    <property type="match status" value="1"/>
</dbReference>
<dbReference type="GO" id="GO:0051298">
    <property type="term" value="P:centrosome duplication"/>
    <property type="evidence" value="ECO:0007669"/>
    <property type="project" value="TreeGrafter"/>
</dbReference>
<dbReference type="InterPro" id="IPR005062">
    <property type="entry name" value="SAC3/GANP/THP3_conserved"/>
</dbReference>
<dbReference type="GO" id="GO:0005813">
    <property type="term" value="C:centrosome"/>
    <property type="evidence" value="ECO:0007669"/>
    <property type="project" value="TreeGrafter"/>
</dbReference>
<feature type="domain" description="SAC3/GANP/THP3 conserved" evidence="1">
    <location>
        <begin position="15"/>
        <end position="312"/>
    </location>
</feature>
<dbReference type="Proteomes" id="UP000504635">
    <property type="component" value="Unplaced"/>
</dbReference>
<organism evidence="2 3">
    <name type="scientific">Sitophilus oryzae</name>
    <name type="common">Rice weevil</name>
    <name type="synonym">Curculio oryzae</name>
    <dbReference type="NCBI Taxonomy" id="7048"/>
    <lineage>
        <taxon>Eukaryota</taxon>
        <taxon>Metazoa</taxon>
        <taxon>Ecdysozoa</taxon>
        <taxon>Arthropoda</taxon>
        <taxon>Hexapoda</taxon>
        <taxon>Insecta</taxon>
        <taxon>Pterygota</taxon>
        <taxon>Neoptera</taxon>
        <taxon>Endopterygota</taxon>
        <taxon>Coleoptera</taxon>
        <taxon>Polyphaga</taxon>
        <taxon>Cucujiformia</taxon>
        <taxon>Curculionidae</taxon>
        <taxon>Dryophthorinae</taxon>
        <taxon>Sitophilus</taxon>
    </lineage>
</organism>
<sequence>MKPLNIYIKGQCMDMCPAAEIMLRENKRLLHILETLPRASNSEKPVADRKKVVKCYSRSAAGKAMENPKYLRPTNVLLRTINYLLQDVLTNTRVPWNVTYDFITDRLRSVRQDMIIQNLPVIDSIKILQPIVNFHAYASYRLCEESLNHFDPVLNKTHLQECIKRLLCLYDEYERIIEKITNDDKMVQENRPRFEALYVILNLSNPESVIRALRLPETYKNKDLKLAIDVSLNYIRGNFVRVCKHLRDLQYLLLALSSLHLPEIRKKVLQTMSVAYNSKNLTFPLEILKNLFLYNTVDDVISECKHYGLHCDQDNVHFLKDNFNRNQTLARPTRLNFLDKQVEDRDIVHLILNI</sequence>
<dbReference type="RefSeq" id="XP_030758352.1">
    <property type="nucleotide sequence ID" value="XM_030902492.1"/>
</dbReference>
<name>A0A6J2Y3T5_SITOR</name>
<dbReference type="OrthoDB" id="264795at2759"/>
<dbReference type="GO" id="GO:0051225">
    <property type="term" value="P:spindle assembly"/>
    <property type="evidence" value="ECO:0007669"/>
    <property type="project" value="TreeGrafter"/>
</dbReference>
<dbReference type="InterPro" id="IPR045107">
    <property type="entry name" value="SAC3/GANP/THP3"/>
</dbReference>
<evidence type="ECO:0000259" key="1">
    <source>
        <dbReference type="Pfam" id="PF03399"/>
    </source>
</evidence>
<keyword evidence="2" id="KW-1185">Reference proteome</keyword>
<dbReference type="FunCoup" id="A0A6J2Y3T5">
    <property type="interactions" value="86"/>
</dbReference>
<dbReference type="PANTHER" id="PTHR12436">
    <property type="entry name" value="80 KDA MCM3-ASSOCIATED PROTEIN"/>
    <property type="match status" value="1"/>
</dbReference>
<evidence type="ECO:0000313" key="3">
    <source>
        <dbReference type="RefSeq" id="XP_030758352.1"/>
    </source>
</evidence>
<proteinExistence type="predicted"/>
<dbReference type="Gene3D" id="1.25.40.990">
    <property type="match status" value="1"/>
</dbReference>
<dbReference type="KEGG" id="soy:115884049"/>
<accession>A0A6J2Y3T5</accession>
<dbReference type="GO" id="GO:0005634">
    <property type="term" value="C:nucleus"/>
    <property type="evidence" value="ECO:0007669"/>
    <property type="project" value="TreeGrafter"/>
</dbReference>
<dbReference type="InParanoid" id="A0A6J2Y3T5"/>
<dbReference type="PANTHER" id="PTHR12436:SF38">
    <property type="entry name" value="SAC3 DOMAIN-CONTAINING PROTEIN 1"/>
    <property type="match status" value="1"/>
</dbReference>
<dbReference type="AlphaFoldDB" id="A0A6J2Y3T5"/>